<protein>
    <recommendedName>
        <fullName evidence="4">DUF4864 domain-containing protein</fullName>
    </recommendedName>
</protein>
<feature type="chain" id="PRO_5011637418" description="DUF4864 domain-containing protein" evidence="1">
    <location>
        <begin position="27"/>
        <end position="145"/>
    </location>
</feature>
<reference evidence="2 3" key="1">
    <citation type="submission" date="2016-10" db="EMBL/GenBank/DDBJ databases">
        <authorList>
            <person name="de Groot N.N."/>
        </authorList>
    </citation>
    <scope>NUCLEOTIDE SEQUENCE [LARGE SCALE GENOMIC DNA]</scope>
    <source>
        <strain evidence="2 3">ATCC 35022</strain>
    </source>
</reference>
<feature type="signal peptide" evidence="1">
    <location>
        <begin position="1"/>
        <end position="26"/>
    </location>
</feature>
<evidence type="ECO:0000313" key="3">
    <source>
        <dbReference type="Proteomes" id="UP000199071"/>
    </source>
</evidence>
<evidence type="ECO:0000313" key="2">
    <source>
        <dbReference type="EMBL" id="SDB15592.1"/>
    </source>
</evidence>
<organism evidence="2 3">
    <name type="scientific">Bauldia litoralis</name>
    <dbReference type="NCBI Taxonomy" id="665467"/>
    <lineage>
        <taxon>Bacteria</taxon>
        <taxon>Pseudomonadati</taxon>
        <taxon>Pseudomonadota</taxon>
        <taxon>Alphaproteobacteria</taxon>
        <taxon>Hyphomicrobiales</taxon>
        <taxon>Kaistiaceae</taxon>
        <taxon>Bauldia</taxon>
    </lineage>
</organism>
<dbReference type="InterPro" id="IPR032347">
    <property type="entry name" value="DUF4864"/>
</dbReference>
<dbReference type="Pfam" id="PF16156">
    <property type="entry name" value="DUF4864"/>
    <property type="match status" value="1"/>
</dbReference>
<keyword evidence="3" id="KW-1185">Reference proteome</keyword>
<dbReference type="RefSeq" id="WP_090875763.1">
    <property type="nucleotide sequence ID" value="NZ_FMXQ01000002.1"/>
</dbReference>
<keyword evidence="1" id="KW-0732">Signal</keyword>
<dbReference type="EMBL" id="FMXQ01000002">
    <property type="protein sequence ID" value="SDB15592.1"/>
    <property type="molecule type" value="Genomic_DNA"/>
</dbReference>
<dbReference type="OrthoDB" id="9130422at2"/>
<evidence type="ECO:0000256" key="1">
    <source>
        <dbReference type="SAM" id="SignalP"/>
    </source>
</evidence>
<evidence type="ECO:0008006" key="4">
    <source>
        <dbReference type="Google" id="ProtNLM"/>
    </source>
</evidence>
<dbReference type="STRING" id="665467.SAMN02982931_01224"/>
<accession>A0A1G6B4T9</accession>
<name>A0A1G6B4T9_9HYPH</name>
<gene>
    <name evidence="2" type="ORF">SAMN02982931_01224</name>
</gene>
<sequence length="145" mass="15654">MTSRTRHAFFTILLVFGIAAAHPASAQLADVDRDGIRTTIQNQIAAFQRDDGDAAYGYAAPIIQGLFPSVDAFMAMVRSGYQPVYRPKSVVFGEAVLTPQGPTQRVFVTGPDGKNWVAIYSLEQQPDGSWKISGCTLVEDEGSVA</sequence>
<dbReference type="Proteomes" id="UP000199071">
    <property type="component" value="Unassembled WGS sequence"/>
</dbReference>
<proteinExistence type="predicted"/>
<dbReference type="AlphaFoldDB" id="A0A1G6B4T9"/>